<evidence type="ECO:0008006" key="3">
    <source>
        <dbReference type="Google" id="ProtNLM"/>
    </source>
</evidence>
<comment type="caution">
    <text evidence="1">The sequence shown here is derived from an EMBL/GenBank/DDBJ whole genome shotgun (WGS) entry which is preliminary data.</text>
</comment>
<protein>
    <recommendedName>
        <fullName evidence="3">SHS2 domain-containing protein</fullName>
    </recommendedName>
</protein>
<dbReference type="Gene3D" id="3.30.1490.300">
    <property type="match status" value="1"/>
</dbReference>
<organism evidence="1 2">
    <name type="scientific">Candidatus Sungbacteria bacterium RIFCSPHIGHO2_01_FULL_50_25</name>
    <dbReference type="NCBI Taxonomy" id="1802265"/>
    <lineage>
        <taxon>Bacteria</taxon>
        <taxon>Candidatus Sungiibacteriota</taxon>
    </lineage>
</organism>
<dbReference type="PANTHER" id="PTHR32432">
    <property type="entry name" value="CELL DIVISION PROTEIN FTSA-RELATED"/>
    <property type="match status" value="1"/>
</dbReference>
<evidence type="ECO:0000313" key="2">
    <source>
        <dbReference type="Proteomes" id="UP000178574"/>
    </source>
</evidence>
<dbReference type="CDD" id="cd24049">
    <property type="entry name" value="ASKHA_NBD_PilM"/>
    <property type="match status" value="1"/>
</dbReference>
<dbReference type="Proteomes" id="UP000178574">
    <property type="component" value="Unassembled WGS sequence"/>
</dbReference>
<sequence>MRNFVVHKIANLLRLPVIGLDISDRTFKYLKLTFDGHTKFDAFGESDIPNGIIEEGEIKNESALVEIFKAWKKEHAWMLRSGVIVASLPEEKSFLRLIQLPKVKDEEIANAIRWEIEAHIPLPPDNLAYDYEVVKPLEGTPAHTDVVITAFPKSIVSSYTSVMKQSGLALAALELESQAIARAVIDTNASQNAKIIIDIGKTRTSFMTFAGSAIIFTATIQLGGNTFEENISRALEIDRVKAKEIKEKMGLNRSANRDVFTALTPALSVLVDELKRVIAYHEEHAEHLHGVHQVIDEILLVGGDANLFGIDTFVASALKTPVRHADPFINIRKDFAASFPPMPKTELLAFATTIGLALRIIE</sequence>
<accession>A0A1G2KB78</accession>
<dbReference type="PIRSF" id="PIRSF019169">
    <property type="entry name" value="PilM"/>
    <property type="match status" value="1"/>
</dbReference>
<dbReference type="PANTHER" id="PTHR32432:SF3">
    <property type="entry name" value="ETHANOLAMINE UTILIZATION PROTEIN EUTJ"/>
    <property type="match status" value="1"/>
</dbReference>
<proteinExistence type="predicted"/>
<dbReference type="Gene3D" id="3.30.420.40">
    <property type="match status" value="2"/>
</dbReference>
<name>A0A1G2KB78_9BACT</name>
<gene>
    <name evidence="1" type="ORF">A2847_00295</name>
</gene>
<dbReference type="EMBL" id="MHQD01000011">
    <property type="protein sequence ID" value="OGZ96473.1"/>
    <property type="molecule type" value="Genomic_DNA"/>
</dbReference>
<evidence type="ECO:0000313" key="1">
    <source>
        <dbReference type="EMBL" id="OGZ96473.1"/>
    </source>
</evidence>
<dbReference type="AlphaFoldDB" id="A0A1G2KB78"/>
<dbReference type="InterPro" id="IPR050696">
    <property type="entry name" value="FtsA/MreB"/>
</dbReference>
<dbReference type="SUPFAM" id="SSF53067">
    <property type="entry name" value="Actin-like ATPase domain"/>
    <property type="match status" value="2"/>
</dbReference>
<dbReference type="NCBIfam" id="TIGR01175">
    <property type="entry name" value="pilM"/>
    <property type="match status" value="1"/>
</dbReference>
<dbReference type="InterPro" id="IPR043129">
    <property type="entry name" value="ATPase_NBD"/>
</dbReference>
<reference evidence="1 2" key="1">
    <citation type="journal article" date="2016" name="Nat. Commun.">
        <title>Thousands of microbial genomes shed light on interconnected biogeochemical processes in an aquifer system.</title>
        <authorList>
            <person name="Anantharaman K."/>
            <person name="Brown C.T."/>
            <person name="Hug L.A."/>
            <person name="Sharon I."/>
            <person name="Castelle C.J."/>
            <person name="Probst A.J."/>
            <person name="Thomas B.C."/>
            <person name="Singh A."/>
            <person name="Wilkins M.J."/>
            <person name="Karaoz U."/>
            <person name="Brodie E.L."/>
            <person name="Williams K.H."/>
            <person name="Hubbard S.S."/>
            <person name="Banfield J.F."/>
        </authorList>
    </citation>
    <scope>NUCLEOTIDE SEQUENCE [LARGE SCALE GENOMIC DNA]</scope>
</reference>
<dbReference type="InterPro" id="IPR005883">
    <property type="entry name" value="PilM"/>
</dbReference>
<dbReference type="Pfam" id="PF11104">
    <property type="entry name" value="PilM_2"/>
    <property type="match status" value="1"/>
</dbReference>